<dbReference type="EMBL" id="KN826335">
    <property type="protein sequence ID" value="KIK79245.1"/>
    <property type="molecule type" value="Genomic_DNA"/>
</dbReference>
<dbReference type="HOGENOM" id="CLU_013665_0_0_1"/>
<feature type="region of interest" description="Disordered" evidence="1">
    <location>
        <begin position="1"/>
        <end position="45"/>
    </location>
</feature>
<reference evidence="2 3" key="1">
    <citation type="submission" date="2014-04" db="EMBL/GenBank/DDBJ databases">
        <authorList>
            <consortium name="DOE Joint Genome Institute"/>
            <person name="Kuo A."/>
            <person name="Kohler A."/>
            <person name="Jargeat P."/>
            <person name="Nagy L.G."/>
            <person name="Floudas D."/>
            <person name="Copeland A."/>
            <person name="Barry K.W."/>
            <person name="Cichocki N."/>
            <person name="Veneault-Fourrey C."/>
            <person name="LaButti K."/>
            <person name="Lindquist E.A."/>
            <person name="Lipzen A."/>
            <person name="Lundell T."/>
            <person name="Morin E."/>
            <person name="Murat C."/>
            <person name="Sun H."/>
            <person name="Tunlid A."/>
            <person name="Henrissat B."/>
            <person name="Grigoriev I.V."/>
            <person name="Hibbett D.S."/>
            <person name="Martin F."/>
            <person name="Nordberg H.P."/>
            <person name="Cantor M.N."/>
            <person name="Hua S.X."/>
        </authorList>
    </citation>
    <scope>NUCLEOTIDE SEQUENCE [LARGE SCALE GENOMIC DNA]</scope>
    <source>
        <strain evidence="2 3">Ve08.2h10</strain>
    </source>
</reference>
<sequence>MKRGFLNTDNAKRKLKDAEIDVDVGQSGVPPPKVKSPKKEKGEAIEVPEESITDAGNHNAKTPCQLGALDLHSVPPHVKELMNYPKDKNRFIFRRWPRDPNGKSILPSDIHGKEAGNGLDLWGATLYDFYHVRRIPSSIHGLTISTGSKMAKVMKEFGELEPAKDEIAWAEREEEPREILPHDPAKAIDHYERRVHTGCYDAYPARKDVVKRAKKSGISVPALDGVWETHEDDPVQSPVSPGEPPKPTEDPAPAPDEKPTLQKLPADTYPESPFHPIYYPSPWPFIPFESPTPPPALQRALPMHLLPQTLHVHDPWNLVFVKTPNYNGNYKTKVKGAKEPFESWASKNDLIHTYILSLSPESQTAADEASKAASAAEDEALKIPKVVLIIPQQTEGPTDEPAIRAVLPQRPRKLTEVPEAHLYLSPAGKLGTGNHSVVYKAEWELPRDLFCESTTCDECIRDKVGEEVKRLKESGEWEKRLQEAVSAYESTQNGGNVSQEAGLSHVMEMDSEAPLSAVPPKKGIGFIRVTTEVEPLETIEMVSSEKHGEPPGEDATPHYMAKLSDPVINRVRHYEGPTIVIHPDVKWQNPSYPETICKHMEFYSKPVPRTARLLVAAKLSLPGDSHLAREAQNYDKFPAHFFQHWNGYNVVPPLHDPTPVGAVVPQFFGYYVPLTKSKPLFYSPILLIEHCGRPINTQELSFDEKQECAALLFRFHFAGWLHESFAERNILIQMGHPSTPPLDRFVNSTHSFRLIDFGRSCQYKNPNERTIEEDLGRQLFCV</sequence>
<gene>
    <name evidence="2" type="ORF">PAXRUDRAFT_161798</name>
</gene>
<feature type="compositionally biased region" description="Pro residues" evidence="1">
    <location>
        <begin position="241"/>
        <end position="254"/>
    </location>
</feature>
<reference evidence="3" key="2">
    <citation type="submission" date="2015-01" db="EMBL/GenBank/DDBJ databases">
        <title>Evolutionary Origins and Diversification of the Mycorrhizal Mutualists.</title>
        <authorList>
            <consortium name="DOE Joint Genome Institute"/>
            <consortium name="Mycorrhizal Genomics Consortium"/>
            <person name="Kohler A."/>
            <person name="Kuo A."/>
            <person name="Nagy L.G."/>
            <person name="Floudas D."/>
            <person name="Copeland A."/>
            <person name="Barry K.W."/>
            <person name="Cichocki N."/>
            <person name="Veneault-Fourrey C."/>
            <person name="LaButti K."/>
            <person name="Lindquist E.A."/>
            <person name="Lipzen A."/>
            <person name="Lundell T."/>
            <person name="Morin E."/>
            <person name="Murat C."/>
            <person name="Riley R."/>
            <person name="Ohm R."/>
            <person name="Sun H."/>
            <person name="Tunlid A."/>
            <person name="Henrissat B."/>
            <person name="Grigoriev I.V."/>
            <person name="Hibbett D.S."/>
            <person name="Martin F."/>
        </authorList>
    </citation>
    <scope>NUCLEOTIDE SEQUENCE [LARGE SCALE GENOMIC DNA]</scope>
    <source>
        <strain evidence="3">Ve08.2h10</strain>
    </source>
</reference>
<accession>A0A0D0DLL1</accession>
<dbReference type="STRING" id="930991.A0A0D0DLL1"/>
<evidence type="ECO:0008006" key="4">
    <source>
        <dbReference type="Google" id="ProtNLM"/>
    </source>
</evidence>
<organism evidence="2 3">
    <name type="scientific">Paxillus rubicundulus Ve08.2h10</name>
    <dbReference type="NCBI Taxonomy" id="930991"/>
    <lineage>
        <taxon>Eukaryota</taxon>
        <taxon>Fungi</taxon>
        <taxon>Dikarya</taxon>
        <taxon>Basidiomycota</taxon>
        <taxon>Agaricomycotina</taxon>
        <taxon>Agaricomycetes</taxon>
        <taxon>Agaricomycetidae</taxon>
        <taxon>Boletales</taxon>
        <taxon>Paxilineae</taxon>
        <taxon>Paxillaceae</taxon>
        <taxon>Paxillus</taxon>
    </lineage>
</organism>
<evidence type="ECO:0000313" key="3">
    <source>
        <dbReference type="Proteomes" id="UP000054538"/>
    </source>
</evidence>
<feature type="compositionally biased region" description="Basic and acidic residues" evidence="1">
    <location>
        <begin position="10"/>
        <end position="19"/>
    </location>
</feature>
<dbReference type="InParanoid" id="A0A0D0DLL1"/>
<feature type="region of interest" description="Disordered" evidence="1">
    <location>
        <begin position="223"/>
        <end position="267"/>
    </location>
</feature>
<evidence type="ECO:0000313" key="2">
    <source>
        <dbReference type="EMBL" id="KIK79245.1"/>
    </source>
</evidence>
<dbReference type="AlphaFoldDB" id="A0A0D0DLL1"/>
<dbReference type="OrthoDB" id="5327923at2759"/>
<dbReference type="Proteomes" id="UP000054538">
    <property type="component" value="Unassembled WGS sequence"/>
</dbReference>
<name>A0A0D0DLL1_9AGAM</name>
<proteinExistence type="predicted"/>
<protein>
    <recommendedName>
        <fullName evidence="4">Protein kinase domain-containing protein</fullName>
    </recommendedName>
</protein>
<keyword evidence="3" id="KW-1185">Reference proteome</keyword>
<evidence type="ECO:0000256" key="1">
    <source>
        <dbReference type="SAM" id="MobiDB-lite"/>
    </source>
</evidence>